<keyword evidence="4" id="KW-1185">Reference proteome</keyword>
<evidence type="ECO:0000256" key="1">
    <source>
        <dbReference type="ARBA" id="ARBA00022842"/>
    </source>
</evidence>
<dbReference type="EMBL" id="CP076448">
    <property type="protein sequence ID" value="QXM24586.1"/>
    <property type="molecule type" value="Genomic_DNA"/>
</dbReference>
<evidence type="ECO:0000313" key="4">
    <source>
        <dbReference type="Proteomes" id="UP000694001"/>
    </source>
</evidence>
<dbReference type="InterPro" id="IPR025877">
    <property type="entry name" value="MobA-like_NTP_Trfase"/>
</dbReference>
<dbReference type="Pfam" id="PF12804">
    <property type="entry name" value="NTP_transf_3"/>
    <property type="match status" value="1"/>
</dbReference>
<feature type="domain" description="MobA-like NTP transferase" evidence="2">
    <location>
        <begin position="349"/>
        <end position="512"/>
    </location>
</feature>
<reference evidence="3" key="1">
    <citation type="submission" date="2021-06" db="EMBL/GenBank/DDBJ databases">
        <title>Elioraea tepida, sp. nov., a moderately thermophilic aerobic anoxygenic phototrophic bacterium isolated from an alkaline siliceous hot spring mat community in Yellowstone National Park, WY, USA.</title>
        <authorList>
            <person name="Saini M.K."/>
            <person name="Yoshida S."/>
            <person name="Sebastian A."/>
            <person name="Hirose S."/>
            <person name="Hara E."/>
            <person name="Tamaki H."/>
            <person name="Soulier N.T."/>
            <person name="Albert I."/>
            <person name="Hanada S."/>
            <person name="Bryant D.A."/>
            <person name="Tank M."/>
        </authorList>
    </citation>
    <scope>NUCLEOTIDE SEQUENCE</scope>
    <source>
        <strain evidence="3">MS-P2</strain>
    </source>
</reference>
<name>A0A975U1C5_9PROT</name>
<dbReference type="AlphaFoldDB" id="A0A975U1C5"/>
<sequence>MIFGRFPLAEAGGAILAHTLKAGDRTLKKGRALGPDDLTALAAAGIAEVVAARLEPGDLGEDEAATRIAEAFATPHVRATRAATGRVNLIAETAGVLAVDVARLDRLNRIDEAVTVATLPPFAQVAAGEMLATIKIIPFAAPATAVDRAVASAREGGPLLSLHPFMPRPVGLVLTRLPGMKESILDGTEAVTRARVSALGATLLPPRRVGHTEAEVAAGLRALASEGARILLVSGASAVVDRRDVCPAGIVAAGGRIEHFGMPVDPGNLLCLGRIGDIPAVVLPGCARSPKLNGFDWVLQRLMADLPVGREEIMAMGAGGLLKEIETRPLPRAQAAEAEPRRQRRRIGAIVLAAGRSSRMGPRNKLLIPDRSGVPMVARVVDAVLASPARPVVVVTGHASEEVRAALAGRAVRFAHNTEHAQGLSSSLRTGLDALGEEADAALVCLGDMPLVGSDLIGRLIAAYDPDEGRAIVVPTFGGRHGNPVLWDRRFFAEMRAITGDVGARHLIGAHAEAVHEVPVEDDSAIRDFDTPEQVEAAPELFGDRP</sequence>
<keyword evidence="1" id="KW-0460">Magnesium</keyword>
<accession>A0A975U1C5</accession>
<evidence type="ECO:0000313" key="3">
    <source>
        <dbReference type="EMBL" id="QXM24586.1"/>
    </source>
</evidence>
<dbReference type="PANTHER" id="PTHR43777:SF1">
    <property type="entry name" value="MOLYBDENUM COFACTOR CYTIDYLYLTRANSFERASE"/>
    <property type="match status" value="1"/>
</dbReference>
<dbReference type="PIRSF" id="PIRSF036626">
    <property type="entry name" value="MPTBd_MobAlike"/>
    <property type="match status" value="1"/>
</dbReference>
<dbReference type="GO" id="GO:0016740">
    <property type="term" value="F:transferase activity"/>
    <property type="evidence" value="ECO:0007669"/>
    <property type="project" value="UniProtKB-ARBA"/>
</dbReference>
<gene>
    <name evidence="3" type="ORF">KO353_15345</name>
</gene>
<dbReference type="Proteomes" id="UP000694001">
    <property type="component" value="Chromosome"/>
</dbReference>
<proteinExistence type="predicted"/>
<evidence type="ECO:0000259" key="2">
    <source>
        <dbReference type="Pfam" id="PF12804"/>
    </source>
</evidence>
<dbReference type="KEGG" id="elio:KO353_15345"/>
<dbReference type="RefSeq" id="WP_218285643.1">
    <property type="nucleotide sequence ID" value="NZ_CP076448.1"/>
</dbReference>
<protein>
    <submittedName>
        <fullName evidence="3">Molybdopterin-binding/glycosyltransferase family 2 protein</fullName>
    </submittedName>
</protein>
<dbReference type="CDD" id="cd04182">
    <property type="entry name" value="GT_2_like_f"/>
    <property type="match status" value="1"/>
</dbReference>
<dbReference type="PANTHER" id="PTHR43777">
    <property type="entry name" value="MOLYBDENUM COFACTOR CYTIDYLYLTRANSFERASE"/>
    <property type="match status" value="1"/>
</dbReference>
<dbReference type="CDD" id="cd03522">
    <property type="entry name" value="MoeA_like"/>
    <property type="match status" value="1"/>
</dbReference>
<organism evidence="3 4">
    <name type="scientific">Elioraea tepida</name>
    <dbReference type="NCBI Taxonomy" id="2843330"/>
    <lineage>
        <taxon>Bacteria</taxon>
        <taxon>Pseudomonadati</taxon>
        <taxon>Pseudomonadota</taxon>
        <taxon>Alphaproteobacteria</taxon>
        <taxon>Acetobacterales</taxon>
        <taxon>Elioraeaceae</taxon>
        <taxon>Elioraea</taxon>
    </lineage>
</organism>
<dbReference type="InterPro" id="IPR012184">
    <property type="entry name" value="Bifunc_Mopterin-bd"/>
</dbReference>